<evidence type="ECO:0000259" key="3">
    <source>
        <dbReference type="PROSITE" id="PS50041"/>
    </source>
</evidence>
<reference evidence="5" key="1">
    <citation type="submission" date="2017-02" db="UniProtKB">
        <authorList>
            <consortium name="WormBaseParasite"/>
        </authorList>
    </citation>
    <scope>IDENTIFICATION</scope>
</reference>
<evidence type="ECO:0000256" key="1">
    <source>
        <dbReference type="ARBA" id="ARBA00023157"/>
    </source>
</evidence>
<keyword evidence="4" id="KW-1185">Reference proteome</keyword>
<evidence type="ECO:0000256" key="2">
    <source>
        <dbReference type="SAM" id="SignalP"/>
    </source>
</evidence>
<dbReference type="PROSITE" id="PS50041">
    <property type="entry name" value="C_TYPE_LECTIN_2"/>
    <property type="match status" value="1"/>
</dbReference>
<organism evidence="4 5">
    <name type="scientific">Parastrongyloides trichosuri</name>
    <name type="common">Possum-specific nematode worm</name>
    <dbReference type="NCBI Taxonomy" id="131310"/>
    <lineage>
        <taxon>Eukaryota</taxon>
        <taxon>Metazoa</taxon>
        <taxon>Ecdysozoa</taxon>
        <taxon>Nematoda</taxon>
        <taxon>Chromadorea</taxon>
        <taxon>Rhabditida</taxon>
        <taxon>Tylenchina</taxon>
        <taxon>Panagrolaimomorpha</taxon>
        <taxon>Strongyloidoidea</taxon>
        <taxon>Strongyloididae</taxon>
        <taxon>Parastrongyloides</taxon>
    </lineage>
</organism>
<feature type="signal peptide" evidence="2">
    <location>
        <begin position="1"/>
        <end position="19"/>
    </location>
</feature>
<dbReference type="PANTHER" id="PTHR22991:SF40">
    <property type="entry name" value="PROTEIN CBG13490"/>
    <property type="match status" value="1"/>
</dbReference>
<dbReference type="InterPro" id="IPR001304">
    <property type="entry name" value="C-type_lectin-like"/>
</dbReference>
<keyword evidence="1" id="KW-1015">Disulfide bond</keyword>
<dbReference type="WBParaSite" id="PTRK_0000571200.1">
    <property type="protein sequence ID" value="PTRK_0000571200.1"/>
    <property type="gene ID" value="PTRK_0000571200"/>
</dbReference>
<dbReference type="Gene3D" id="3.10.100.10">
    <property type="entry name" value="Mannose-Binding Protein A, subunit A"/>
    <property type="match status" value="1"/>
</dbReference>
<accession>A0A0N4ZDQ3</accession>
<evidence type="ECO:0000313" key="4">
    <source>
        <dbReference type="Proteomes" id="UP000038045"/>
    </source>
</evidence>
<dbReference type="AlphaFoldDB" id="A0A0N4ZDQ3"/>
<dbReference type="InterPro" id="IPR050976">
    <property type="entry name" value="Snaclec"/>
</dbReference>
<dbReference type="SUPFAM" id="SSF56436">
    <property type="entry name" value="C-type lectin-like"/>
    <property type="match status" value="1"/>
</dbReference>
<dbReference type="SMART" id="SM00034">
    <property type="entry name" value="CLECT"/>
    <property type="match status" value="1"/>
</dbReference>
<dbReference type="Proteomes" id="UP000038045">
    <property type="component" value="Unplaced"/>
</dbReference>
<feature type="domain" description="C-type lectin" evidence="3">
    <location>
        <begin position="30"/>
        <end position="145"/>
    </location>
</feature>
<dbReference type="InterPro" id="IPR016187">
    <property type="entry name" value="CTDL_fold"/>
</dbReference>
<name>A0A0N4ZDQ3_PARTI</name>
<proteinExistence type="predicted"/>
<sequence length="278" mass="31722">MKLICLTTILVSVLQTITSSCPGEWIYSPHDSKCYKIIKSSSGWNFGEFSCAYEGAHLPSIHSYEQNKFVQELGRRIGSYIWIGAAQYRSNPNYVYADSSSYNYENWSDGRRPSFRKARRCIKMNTSTGYWEQSCCKKKSISICVKDPKLYPGWASSSDSTTTPKVETTTYFRKLEVNNNDNFAAVEGFKKISDISMDLSHHDIFDFKMRDEEPINEGSDGFSKVIKSTDTMANVDATNPILLNPENRERVVLTSIRNDSPAIFEKKDRLDKIQRSPL</sequence>
<dbReference type="PANTHER" id="PTHR22991">
    <property type="entry name" value="PROTEIN CBG13490"/>
    <property type="match status" value="1"/>
</dbReference>
<keyword evidence="2" id="KW-0732">Signal</keyword>
<dbReference type="Pfam" id="PF00059">
    <property type="entry name" value="Lectin_C"/>
    <property type="match status" value="1"/>
</dbReference>
<evidence type="ECO:0000313" key="5">
    <source>
        <dbReference type="WBParaSite" id="PTRK_0000571200.1"/>
    </source>
</evidence>
<dbReference type="PROSITE" id="PS51257">
    <property type="entry name" value="PROKAR_LIPOPROTEIN"/>
    <property type="match status" value="1"/>
</dbReference>
<dbReference type="InterPro" id="IPR016186">
    <property type="entry name" value="C-type_lectin-like/link_sf"/>
</dbReference>
<feature type="chain" id="PRO_5005891565" evidence="2">
    <location>
        <begin position="20"/>
        <end position="278"/>
    </location>
</feature>
<protein>
    <submittedName>
        <fullName evidence="5">C-type lectin domain-containing protein</fullName>
    </submittedName>
</protein>
<dbReference type="STRING" id="131310.A0A0N4ZDQ3"/>